<dbReference type="EMBL" id="JTJJ01000038">
    <property type="protein sequence ID" value="KHJ67995.1"/>
    <property type="molecule type" value="Genomic_DNA"/>
</dbReference>
<dbReference type="RefSeq" id="WP_039330988.1">
    <property type="nucleotide sequence ID" value="NZ_JTJJ01000038.1"/>
</dbReference>
<evidence type="ECO:0000313" key="1">
    <source>
        <dbReference type="EMBL" id="KHJ67995.1"/>
    </source>
</evidence>
<gene>
    <name evidence="1" type="ORF">QU24_11295</name>
</gene>
<organism evidence="1 2">
    <name type="scientific">Pantoea rodasii</name>
    <dbReference type="NCBI Taxonomy" id="1076549"/>
    <lineage>
        <taxon>Bacteria</taxon>
        <taxon>Pseudomonadati</taxon>
        <taxon>Pseudomonadota</taxon>
        <taxon>Gammaproteobacteria</taxon>
        <taxon>Enterobacterales</taxon>
        <taxon>Erwiniaceae</taxon>
        <taxon>Pantoea</taxon>
    </lineage>
</organism>
<evidence type="ECO:0000313" key="2">
    <source>
        <dbReference type="Proteomes" id="UP000030853"/>
    </source>
</evidence>
<proteinExistence type="predicted"/>
<comment type="caution">
    <text evidence="1">The sequence shown here is derived from an EMBL/GenBank/DDBJ whole genome shotgun (WGS) entry which is preliminary data.</text>
</comment>
<protein>
    <submittedName>
        <fullName evidence="1">Uncharacterized protein</fullName>
    </submittedName>
</protein>
<dbReference type="Proteomes" id="UP000030853">
    <property type="component" value="Unassembled WGS sequence"/>
</dbReference>
<sequence>MSYAIAGDAIVARPSFTTPVINQFAFKLSGADVMHWQPKSRLQQLWERLVEVITQDGNP</sequence>
<name>A0A0B1RA68_9GAMM</name>
<accession>A0A0B1RA68</accession>
<reference evidence="1 2" key="1">
    <citation type="submission" date="2014-11" db="EMBL/GenBank/DDBJ databases">
        <title>Genome sequencing of Pantoea rodasii ND03.</title>
        <authorList>
            <person name="Muhamad Yunos N.Y."/>
            <person name="Chan K.-G."/>
        </authorList>
    </citation>
    <scope>NUCLEOTIDE SEQUENCE [LARGE SCALE GENOMIC DNA]</scope>
    <source>
        <strain evidence="1 2">ND03</strain>
    </source>
</reference>
<dbReference type="AlphaFoldDB" id="A0A0B1RA68"/>